<keyword evidence="2" id="KW-1185">Reference proteome</keyword>
<name>A0A7W8EJU6_9ACTN</name>
<comment type="caution">
    <text evidence="1">The sequence shown here is derived from an EMBL/GenBank/DDBJ whole genome shotgun (WGS) entry which is preliminary data.</text>
</comment>
<dbReference type="EMBL" id="JACHIN010000012">
    <property type="protein sequence ID" value="MBB5082029.1"/>
    <property type="molecule type" value="Genomic_DNA"/>
</dbReference>
<dbReference type="Proteomes" id="UP000568380">
    <property type="component" value="Unassembled WGS sequence"/>
</dbReference>
<evidence type="ECO:0000313" key="2">
    <source>
        <dbReference type="Proteomes" id="UP000568380"/>
    </source>
</evidence>
<gene>
    <name evidence="1" type="ORF">HNR40_007524</name>
</gene>
<accession>A0A7W8EJU6</accession>
<proteinExistence type="predicted"/>
<evidence type="ECO:0000313" key="1">
    <source>
        <dbReference type="EMBL" id="MBB5082029.1"/>
    </source>
</evidence>
<organism evidence="1 2">
    <name type="scientific">Nonomuraea endophytica</name>
    <dbReference type="NCBI Taxonomy" id="714136"/>
    <lineage>
        <taxon>Bacteria</taxon>
        <taxon>Bacillati</taxon>
        <taxon>Actinomycetota</taxon>
        <taxon>Actinomycetes</taxon>
        <taxon>Streptosporangiales</taxon>
        <taxon>Streptosporangiaceae</taxon>
        <taxon>Nonomuraea</taxon>
    </lineage>
</organism>
<reference evidence="1 2" key="1">
    <citation type="submission" date="2020-08" db="EMBL/GenBank/DDBJ databases">
        <title>Genomic Encyclopedia of Type Strains, Phase IV (KMG-IV): sequencing the most valuable type-strain genomes for metagenomic binning, comparative biology and taxonomic classification.</title>
        <authorList>
            <person name="Goeker M."/>
        </authorList>
    </citation>
    <scope>NUCLEOTIDE SEQUENCE [LARGE SCALE GENOMIC DNA]</scope>
    <source>
        <strain evidence="1 2">DSM 45385</strain>
    </source>
</reference>
<protein>
    <submittedName>
        <fullName evidence="1">Uncharacterized protein</fullName>
    </submittedName>
</protein>
<sequence length="39" mass="3962">MKWETPQIRPLDIQPVGMIIINCSCSCNANAGAGAGSGG</sequence>
<dbReference type="AlphaFoldDB" id="A0A7W8EJU6"/>